<sequence length="114" mass="12641">MTSFKDARAYLGKLDHPPYAVDENFVISFPRGLEAGAPVWVFSTWTQHSDGTEKKSFIDIKGVADIGNENRFSVKGIEYYAFDGVFPVGGDGKTLEVTLKGDRGFVVKFDTKQL</sequence>
<proteinExistence type="predicted"/>
<accession>A0A166EBG3</accession>
<dbReference type="EMBL" id="KV417602">
    <property type="protein sequence ID" value="KZP15592.1"/>
    <property type="molecule type" value="Genomic_DNA"/>
</dbReference>
<keyword evidence="2" id="KW-1185">Reference proteome</keyword>
<name>A0A166EBG3_9AGAM</name>
<dbReference type="Proteomes" id="UP000076532">
    <property type="component" value="Unassembled WGS sequence"/>
</dbReference>
<evidence type="ECO:0000313" key="1">
    <source>
        <dbReference type="EMBL" id="KZP15592.1"/>
    </source>
</evidence>
<dbReference type="OrthoDB" id="2727133at2759"/>
<evidence type="ECO:0000313" key="2">
    <source>
        <dbReference type="Proteomes" id="UP000076532"/>
    </source>
</evidence>
<organism evidence="1 2">
    <name type="scientific">Athelia psychrophila</name>
    <dbReference type="NCBI Taxonomy" id="1759441"/>
    <lineage>
        <taxon>Eukaryota</taxon>
        <taxon>Fungi</taxon>
        <taxon>Dikarya</taxon>
        <taxon>Basidiomycota</taxon>
        <taxon>Agaricomycotina</taxon>
        <taxon>Agaricomycetes</taxon>
        <taxon>Agaricomycetidae</taxon>
        <taxon>Atheliales</taxon>
        <taxon>Atheliaceae</taxon>
        <taxon>Athelia</taxon>
    </lineage>
</organism>
<gene>
    <name evidence="1" type="ORF">FIBSPDRAFT_866993</name>
</gene>
<reference evidence="1 2" key="1">
    <citation type="journal article" date="2016" name="Mol. Biol. Evol.">
        <title>Comparative Genomics of Early-Diverging Mushroom-Forming Fungi Provides Insights into the Origins of Lignocellulose Decay Capabilities.</title>
        <authorList>
            <person name="Nagy L.G."/>
            <person name="Riley R."/>
            <person name="Tritt A."/>
            <person name="Adam C."/>
            <person name="Daum C."/>
            <person name="Floudas D."/>
            <person name="Sun H."/>
            <person name="Yadav J.S."/>
            <person name="Pangilinan J."/>
            <person name="Larsson K.H."/>
            <person name="Matsuura K."/>
            <person name="Barry K."/>
            <person name="Labutti K."/>
            <person name="Kuo R."/>
            <person name="Ohm R.A."/>
            <person name="Bhattacharya S.S."/>
            <person name="Shirouzu T."/>
            <person name="Yoshinaga Y."/>
            <person name="Martin F.M."/>
            <person name="Grigoriev I.V."/>
            <person name="Hibbett D.S."/>
        </authorList>
    </citation>
    <scope>NUCLEOTIDE SEQUENCE [LARGE SCALE GENOMIC DNA]</scope>
    <source>
        <strain evidence="1 2">CBS 109695</strain>
    </source>
</reference>
<protein>
    <submittedName>
        <fullName evidence="1">Uncharacterized protein</fullName>
    </submittedName>
</protein>
<dbReference type="AlphaFoldDB" id="A0A166EBG3"/>